<feature type="transmembrane region" description="Helical" evidence="8">
    <location>
        <begin position="106"/>
        <end position="124"/>
    </location>
</feature>
<keyword evidence="3" id="KW-0813">Transport</keyword>
<feature type="transmembrane region" description="Helical" evidence="8">
    <location>
        <begin position="434"/>
        <end position="454"/>
    </location>
</feature>
<evidence type="ECO:0000256" key="7">
    <source>
        <dbReference type="ARBA" id="ARBA00023303"/>
    </source>
</evidence>
<proteinExistence type="inferred from homology"/>
<feature type="domain" description="CSC1/OSCA1-like N-terminal transmembrane" evidence="10">
    <location>
        <begin position="107"/>
        <end position="180"/>
    </location>
</feature>
<dbReference type="Proteomes" id="UP000652761">
    <property type="component" value="Unassembled WGS sequence"/>
</dbReference>
<evidence type="ECO:0000259" key="9">
    <source>
        <dbReference type="Pfam" id="PF02714"/>
    </source>
</evidence>
<evidence type="ECO:0000313" key="12">
    <source>
        <dbReference type="EMBL" id="MQM13916.1"/>
    </source>
</evidence>
<organism evidence="12 13">
    <name type="scientific">Colocasia esculenta</name>
    <name type="common">Wild taro</name>
    <name type="synonym">Arum esculentum</name>
    <dbReference type="NCBI Taxonomy" id="4460"/>
    <lineage>
        <taxon>Eukaryota</taxon>
        <taxon>Viridiplantae</taxon>
        <taxon>Streptophyta</taxon>
        <taxon>Embryophyta</taxon>
        <taxon>Tracheophyta</taxon>
        <taxon>Spermatophyta</taxon>
        <taxon>Magnoliopsida</taxon>
        <taxon>Liliopsida</taxon>
        <taxon>Araceae</taxon>
        <taxon>Aroideae</taxon>
        <taxon>Colocasieae</taxon>
        <taxon>Colocasia</taxon>
    </lineage>
</organism>
<feature type="transmembrane region" description="Helical" evidence="8">
    <location>
        <begin position="382"/>
        <end position="405"/>
    </location>
</feature>
<evidence type="ECO:0000256" key="6">
    <source>
        <dbReference type="ARBA" id="ARBA00023136"/>
    </source>
</evidence>
<feature type="domain" description="CSC1/OSCA1-like 7TM region" evidence="9">
    <location>
        <begin position="381"/>
        <end position="651"/>
    </location>
</feature>
<dbReference type="PANTHER" id="PTHR13018:SF100">
    <property type="entry name" value="CSC1-LIKE PROTEIN ERD4"/>
    <property type="match status" value="1"/>
</dbReference>
<evidence type="ECO:0000313" key="13">
    <source>
        <dbReference type="Proteomes" id="UP000652761"/>
    </source>
</evidence>
<feature type="transmembrane region" description="Helical" evidence="8">
    <location>
        <begin position="579"/>
        <end position="610"/>
    </location>
</feature>
<comment type="subcellular location">
    <subcellularLocation>
        <location evidence="1">Membrane</location>
        <topology evidence="1">Multi-pass membrane protein</topology>
    </subcellularLocation>
</comment>
<name>A0A843WZX1_COLES</name>
<feature type="transmembrane region" description="Helical" evidence="8">
    <location>
        <begin position="474"/>
        <end position="493"/>
    </location>
</feature>
<dbReference type="GO" id="GO:0005886">
    <property type="term" value="C:plasma membrane"/>
    <property type="evidence" value="ECO:0007669"/>
    <property type="project" value="TreeGrafter"/>
</dbReference>
<feature type="non-terminal residue" evidence="12">
    <location>
        <position position="739"/>
    </location>
</feature>
<evidence type="ECO:0000256" key="1">
    <source>
        <dbReference type="ARBA" id="ARBA00004141"/>
    </source>
</evidence>
<accession>A0A843WZX1</accession>
<feature type="transmembrane region" description="Helical" evidence="8">
    <location>
        <begin position="657"/>
        <end position="676"/>
    </location>
</feature>
<evidence type="ECO:0000256" key="8">
    <source>
        <dbReference type="SAM" id="Phobius"/>
    </source>
</evidence>
<reference evidence="12" key="1">
    <citation type="submission" date="2017-07" db="EMBL/GenBank/DDBJ databases">
        <title>Taro Niue Genome Assembly and Annotation.</title>
        <authorList>
            <person name="Atibalentja N."/>
            <person name="Keating K."/>
            <person name="Fields C.J."/>
        </authorList>
    </citation>
    <scope>NUCLEOTIDE SEQUENCE</scope>
    <source>
        <strain evidence="12">Niue_2</strain>
        <tissue evidence="12">Leaf</tissue>
    </source>
</reference>
<feature type="domain" description="CSC1/OSCA1-like cytosolic" evidence="11">
    <location>
        <begin position="202"/>
        <end position="369"/>
    </location>
</feature>
<dbReference type="InterPro" id="IPR032880">
    <property type="entry name" value="CSC1/OSCA1-like_N"/>
</dbReference>
<dbReference type="InterPro" id="IPR045122">
    <property type="entry name" value="Csc1-like"/>
</dbReference>
<dbReference type="AlphaFoldDB" id="A0A843WZX1"/>
<keyword evidence="7" id="KW-0406">Ion transport</keyword>
<keyword evidence="7" id="KW-0407">Ion channel</keyword>
<evidence type="ECO:0000256" key="5">
    <source>
        <dbReference type="ARBA" id="ARBA00022989"/>
    </source>
</evidence>
<evidence type="ECO:0000256" key="2">
    <source>
        <dbReference type="ARBA" id="ARBA00007779"/>
    </source>
</evidence>
<evidence type="ECO:0000256" key="3">
    <source>
        <dbReference type="ARBA" id="ARBA00022448"/>
    </source>
</evidence>
<evidence type="ECO:0000256" key="4">
    <source>
        <dbReference type="ARBA" id="ARBA00022692"/>
    </source>
</evidence>
<dbReference type="PANTHER" id="PTHR13018">
    <property type="entry name" value="PROBABLE MEMBRANE PROTEIN DUF221-RELATED"/>
    <property type="match status" value="1"/>
</dbReference>
<sequence>LPVPRHAVLISWSSSSSSSSPSHAYRSGANDVLPLLFFLRRPTGNAVTPSPSLPPLLVNSTSIFLLLHLHSPFSSFDAASLHPFVSPSAWVTLAAARVVQQLNRPLGILILSGVVLLPLLLPVARTDNNLKLSSKGKLNETFNDLDRLSMANVKGKSTRLWAFLAATYWVTFVSFYMLWKAYRHVSNLRAAAKARPDVKPEDFTILVRDIPPPPEGQNRKEQVDSYFRGLHPDTFYRSMVITNNKKADKIWEELVSYRKKLAHAEAVFSQSKTESKPNGTRPTNRTGFLGLIGKKVDTIEFCNEKIKELLPKLEAEQKVALRENQQGAALVFFNSRPAAISASQTLHAQMNDTWIISEAPEPRQLLWYNLPKKFYERKIRESIVYIIIFLMVVFYMVPIAFVSAFTTLQNLKKYLPFLKSIVDIPAIKTVLEAYLPQIALIIFLALLPKLLMFLSKAEGITSESHAGRAASGKYFYFIIFNVFIGVTIGGTLFDSFKEVEKHPNSIVTKLGSSLPKNATFFLTFVALKFFVGYGLELSRVVPLVIFHLKKKFLCKTEDEVKEAWAPGDLGYATRVPNDMLIMTIVLCYSVIAPLIIPFGVLYFGIGWLVIRNQALKVYIPSYESYGRMWPHMHTRIIAALIVYQITMIGFFGVKKFYYAPILLPLPVLSIIFAYVCNNLFYPAFDRTPLEVATLNQKKETPNMERVYAAYVPDCLKSDKFDDTDQFEDAPSQVSRTTSF</sequence>
<feature type="transmembrane region" description="Helical" evidence="8">
    <location>
        <begin position="160"/>
        <end position="179"/>
    </location>
</feature>
<dbReference type="OrthoDB" id="1689567at2759"/>
<keyword evidence="4 8" id="KW-0812">Transmembrane</keyword>
<comment type="similarity">
    <text evidence="2">Belongs to the CSC1 (TC 1.A.17) family.</text>
</comment>
<dbReference type="Pfam" id="PF13967">
    <property type="entry name" value="RSN1_TM"/>
    <property type="match status" value="1"/>
</dbReference>
<dbReference type="EMBL" id="NMUH01005883">
    <property type="protein sequence ID" value="MQM13916.1"/>
    <property type="molecule type" value="Genomic_DNA"/>
</dbReference>
<dbReference type="InterPro" id="IPR003864">
    <property type="entry name" value="CSC1/OSCA1-like_7TM"/>
</dbReference>
<evidence type="ECO:0000259" key="11">
    <source>
        <dbReference type="Pfam" id="PF14703"/>
    </source>
</evidence>
<dbReference type="Pfam" id="PF02714">
    <property type="entry name" value="RSN1_7TM"/>
    <property type="match status" value="1"/>
</dbReference>
<feature type="transmembrane region" description="Helical" evidence="8">
    <location>
        <begin position="631"/>
        <end position="651"/>
    </location>
</feature>
<dbReference type="GO" id="GO:0005227">
    <property type="term" value="F:calcium-activated cation channel activity"/>
    <property type="evidence" value="ECO:0007669"/>
    <property type="project" value="InterPro"/>
</dbReference>
<dbReference type="InterPro" id="IPR027815">
    <property type="entry name" value="CSC1/OSCA1-like_cyt"/>
</dbReference>
<protein>
    <submittedName>
        <fullName evidence="12">Uncharacterized protein</fullName>
    </submittedName>
</protein>
<evidence type="ECO:0000259" key="10">
    <source>
        <dbReference type="Pfam" id="PF13967"/>
    </source>
</evidence>
<gene>
    <name evidence="12" type="ORF">Taro_046843</name>
</gene>
<comment type="caution">
    <text evidence="12">The sequence shown here is derived from an EMBL/GenBank/DDBJ whole genome shotgun (WGS) entry which is preliminary data.</text>
</comment>
<keyword evidence="5 8" id="KW-1133">Transmembrane helix</keyword>
<dbReference type="Pfam" id="PF14703">
    <property type="entry name" value="PHM7_cyt"/>
    <property type="match status" value="1"/>
</dbReference>
<keyword evidence="13" id="KW-1185">Reference proteome</keyword>
<keyword evidence="6 8" id="KW-0472">Membrane</keyword>